<evidence type="ECO:0000313" key="10">
    <source>
        <dbReference type="EnsemblPlants" id="AET1Gv20244000.1"/>
    </source>
</evidence>
<keyword evidence="2" id="KW-0808">Transferase</keyword>
<accession>A0A452Y0D6</accession>
<dbReference type="GO" id="GO:0003964">
    <property type="term" value="F:RNA-directed DNA polymerase activity"/>
    <property type="evidence" value="ECO:0007669"/>
    <property type="project" value="UniProtKB-KW"/>
</dbReference>
<reference evidence="10" key="5">
    <citation type="journal article" date="2021" name="G3 (Bethesda)">
        <title>Aegilops tauschii genome assembly Aet v5.0 features greater sequence contiguity and improved annotation.</title>
        <authorList>
            <person name="Wang L."/>
            <person name="Zhu T."/>
            <person name="Rodriguez J.C."/>
            <person name="Deal K.R."/>
            <person name="Dubcovsky J."/>
            <person name="McGuire P.E."/>
            <person name="Lux T."/>
            <person name="Spannagl M."/>
            <person name="Mayer K.F.X."/>
            <person name="Baldrich P."/>
            <person name="Meyers B.C."/>
            <person name="Huo N."/>
            <person name="Gu Y.Q."/>
            <person name="Zhou H."/>
            <person name="Devos K.M."/>
            <person name="Bennetzen J.L."/>
            <person name="Unver T."/>
            <person name="Budak H."/>
            <person name="Gulick P.J."/>
            <person name="Galiba G."/>
            <person name="Kalapos B."/>
            <person name="Nelson D.R."/>
            <person name="Li P."/>
            <person name="You F.M."/>
            <person name="Luo M.C."/>
            <person name="Dvorak J."/>
        </authorList>
    </citation>
    <scope>NUCLEOTIDE SEQUENCE [LARGE SCALE GENOMIC DNA]</scope>
    <source>
        <strain evidence="10">cv. AL8/78</strain>
    </source>
</reference>
<keyword evidence="3" id="KW-0548">Nucleotidyltransferase</keyword>
<dbReference type="GO" id="GO:0008233">
    <property type="term" value="F:peptidase activity"/>
    <property type="evidence" value="ECO:0007669"/>
    <property type="project" value="UniProtKB-KW"/>
</dbReference>
<dbReference type="GO" id="GO:0004519">
    <property type="term" value="F:endonuclease activity"/>
    <property type="evidence" value="ECO:0007669"/>
    <property type="project" value="UniProtKB-KW"/>
</dbReference>
<evidence type="ECO:0000256" key="3">
    <source>
        <dbReference type="ARBA" id="ARBA00022695"/>
    </source>
</evidence>
<feature type="domain" description="Reverse transcriptase" evidence="9">
    <location>
        <begin position="80"/>
        <end position="289"/>
    </location>
</feature>
<dbReference type="Gene3D" id="3.30.70.270">
    <property type="match status" value="2"/>
</dbReference>
<dbReference type="PROSITE" id="PS50878">
    <property type="entry name" value="RT_POL"/>
    <property type="match status" value="1"/>
</dbReference>
<dbReference type="AlphaFoldDB" id="A0A452Y0D6"/>
<evidence type="ECO:0000256" key="5">
    <source>
        <dbReference type="ARBA" id="ARBA00022759"/>
    </source>
</evidence>
<dbReference type="FunFam" id="3.10.10.10:FF:000007">
    <property type="entry name" value="Retrovirus-related Pol polyprotein from transposon 17.6-like Protein"/>
    <property type="match status" value="1"/>
</dbReference>
<proteinExistence type="predicted"/>
<evidence type="ECO:0000256" key="1">
    <source>
        <dbReference type="ARBA" id="ARBA00022670"/>
    </source>
</evidence>
<dbReference type="InterPro" id="IPR053134">
    <property type="entry name" value="RNA-dir_DNA_polymerase"/>
</dbReference>
<protein>
    <recommendedName>
        <fullName evidence="9">Reverse transcriptase domain-containing protein</fullName>
    </recommendedName>
</protein>
<dbReference type="EnsemblPlants" id="AET1Gv20244000.1">
    <property type="protein sequence ID" value="AET1Gv20244000.1"/>
    <property type="gene ID" value="AET1Gv20244000"/>
</dbReference>
<dbReference type="InterPro" id="IPR000477">
    <property type="entry name" value="RT_dom"/>
</dbReference>
<dbReference type="PANTHER" id="PTHR24559">
    <property type="entry name" value="TRANSPOSON TY3-I GAG-POL POLYPROTEIN"/>
    <property type="match status" value="1"/>
</dbReference>
<keyword evidence="5" id="KW-0255">Endonuclease</keyword>
<dbReference type="FunFam" id="3.30.70.270:FF:000020">
    <property type="entry name" value="Transposon Tf2-6 polyprotein-like Protein"/>
    <property type="match status" value="1"/>
</dbReference>
<dbReference type="STRING" id="200361.A0A452Y0D6"/>
<keyword evidence="7" id="KW-0695">RNA-directed DNA polymerase</keyword>
<evidence type="ECO:0000256" key="7">
    <source>
        <dbReference type="ARBA" id="ARBA00022918"/>
    </source>
</evidence>
<evidence type="ECO:0000256" key="6">
    <source>
        <dbReference type="ARBA" id="ARBA00022801"/>
    </source>
</evidence>
<keyword evidence="11" id="KW-1185">Reference proteome</keyword>
<sequence length="380" mass="42981">ATLLEIQAPASPQEEPIPPIIQRILTGFRDVFEEPNTLPPHRQYDHAITLEPGTAPINCRPYRYSPLQKDEIERQVAEMLRKGLITHSMSPFAMPVLLVKKKDGSWRFCVDYRRLNAVTIKNKFPLPVIDELLDELAGAAFFSKIDLRSGYHQIRMREGDEAKTAFKTHHGHFEFHVMPFGVTNGPPTFQCLMNALLSGPYRKYVISFLDDILVFSHTLHLRTVLTLLRQHQLYTKESKCSFAQPRIEYLGHVISKEGVAMDASKTSTMCSWPTTTNATELRGFLGLTGYYRKFVPRYGIIAKPLTQLLTKKGFLWSEQAQVAFDLLKQAMVNTPVLALPDFHQNRCLRHRSGRGAGPRWSPSGISQQGIGGLQSASVHL</sequence>
<dbReference type="GO" id="GO:0006508">
    <property type="term" value="P:proteolysis"/>
    <property type="evidence" value="ECO:0007669"/>
    <property type="project" value="UniProtKB-KW"/>
</dbReference>
<organism evidence="10 11">
    <name type="scientific">Aegilops tauschii subsp. strangulata</name>
    <name type="common">Goatgrass</name>
    <dbReference type="NCBI Taxonomy" id="200361"/>
    <lineage>
        <taxon>Eukaryota</taxon>
        <taxon>Viridiplantae</taxon>
        <taxon>Streptophyta</taxon>
        <taxon>Embryophyta</taxon>
        <taxon>Tracheophyta</taxon>
        <taxon>Spermatophyta</taxon>
        <taxon>Magnoliopsida</taxon>
        <taxon>Liliopsida</taxon>
        <taxon>Poales</taxon>
        <taxon>Poaceae</taxon>
        <taxon>BOP clade</taxon>
        <taxon>Pooideae</taxon>
        <taxon>Triticodae</taxon>
        <taxon>Triticeae</taxon>
        <taxon>Triticinae</taxon>
        <taxon>Aegilops</taxon>
    </lineage>
</organism>
<evidence type="ECO:0000256" key="4">
    <source>
        <dbReference type="ARBA" id="ARBA00022722"/>
    </source>
</evidence>
<reference evidence="10" key="3">
    <citation type="journal article" date="2017" name="Nature">
        <title>Genome sequence of the progenitor of the wheat D genome Aegilops tauschii.</title>
        <authorList>
            <person name="Luo M.C."/>
            <person name="Gu Y.Q."/>
            <person name="Puiu D."/>
            <person name="Wang H."/>
            <person name="Twardziok S.O."/>
            <person name="Deal K.R."/>
            <person name="Huo N."/>
            <person name="Zhu T."/>
            <person name="Wang L."/>
            <person name="Wang Y."/>
            <person name="McGuire P.E."/>
            <person name="Liu S."/>
            <person name="Long H."/>
            <person name="Ramasamy R.K."/>
            <person name="Rodriguez J.C."/>
            <person name="Van S.L."/>
            <person name="Yuan L."/>
            <person name="Wang Z."/>
            <person name="Xia Z."/>
            <person name="Xiao L."/>
            <person name="Anderson O.D."/>
            <person name="Ouyang S."/>
            <person name="Liang Y."/>
            <person name="Zimin A.V."/>
            <person name="Pertea G."/>
            <person name="Qi P."/>
            <person name="Bennetzen J.L."/>
            <person name="Dai X."/>
            <person name="Dawson M.W."/>
            <person name="Muller H.G."/>
            <person name="Kugler K."/>
            <person name="Rivarola-Duarte L."/>
            <person name="Spannagl M."/>
            <person name="Mayer K.F.X."/>
            <person name="Lu F.H."/>
            <person name="Bevan M.W."/>
            <person name="Leroy P."/>
            <person name="Li P."/>
            <person name="You F.M."/>
            <person name="Sun Q."/>
            <person name="Liu Z."/>
            <person name="Lyons E."/>
            <person name="Wicker T."/>
            <person name="Salzberg S.L."/>
            <person name="Devos K.M."/>
            <person name="Dvorak J."/>
        </authorList>
    </citation>
    <scope>NUCLEOTIDE SEQUENCE [LARGE SCALE GENOMIC DNA]</scope>
    <source>
        <strain evidence="10">cv. AL8/78</strain>
    </source>
</reference>
<evidence type="ECO:0000259" key="9">
    <source>
        <dbReference type="PROSITE" id="PS50878"/>
    </source>
</evidence>
<dbReference type="SUPFAM" id="SSF56672">
    <property type="entry name" value="DNA/RNA polymerases"/>
    <property type="match status" value="1"/>
</dbReference>
<keyword evidence="1" id="KW-0645">Protease</keyword>
<reference evidence="11" key="2">
    <citation type="journal article" date="2017" name="Nat. Plants">
        <title>The Aegilops tauschii genome reveals multiple impacts of transposons.</title>
        <authorList>
            <person name="Zhao G."/>
            <person name="Zou C."/>
            <person name="Li K."/>
            <person name="Wang K."/>
            <person name="Li T."/>
            <person name="Gao L."/>
            <person name="Zhang X."/>
            <person name="Wang H."/>
            <person name="Yang Z."/>
            <person name="Liu X."/>
            <person name="Jiang W."/>
            <person name="Mao L."/>
            <person name="Kong X."/>
            <person name="Jiao Y."/>
            <person name="Jia J."/>
        </authorList>
    </citation>
    <scope>NUCLEOTIDE SEQUENCE [LARGE SCALE GENOMIC DNA]</scope>
    <source>
        <strain evidence="11">cv. AL8/78</strain>
    </source>
</reference>
<keyword evidence="4" id="KW-0540">Nuclease</keyword>
<dbReference type="PANTHER" id="PTHR24559:SF444">
    <property type="entry name" value="REVERSE TRANSCRIPTASE DOMAIN-CONTAINING PROTEIN"/>
    <property type="match status" value="1"/>
</dbReference>
<evidence type="ECO:0000256" key="2">
    <source>
        <dbReference type="ARBA" id="ARBA00022679"/>
    </source>
</evidence>
<dbReference type="Gramene" id="AET1Gv20244000.1">
    <property type="protein sequence ID" value="AET1Gv20244000.1"/>
    <property type="gene ID" value="AET1Gv20244000"/>
</dbReference>
<dbReference type="InterPro" id="IPR043502">
    <property type="entry name" value="DNA/RNA_pol_sf"/>
</dbReference>
<dbReference type="CDD" id="cd01647">
    <property type="entry name" value="RT_LTR"/>
    <property type="match status" value="1"/>
</dbReference>
<reference evidence="11" key="1">
    <citation type="journal article" date="2014" name="Science">
        <title>Ancient hybridizations among the ancestral genomes of bread wheat.</title>
        <authorList>
            <consortium name="International Wheat Genome Sequencing Consortium,"/>
            <person name="Marcussen T."/>
            <person name="Sandve S.R."/>
            <person name="Heier L."/>
            <person name="Spannagl M."/>
            <person name="Pfeifer M."/>
            <person name="Jakobsen K.S."/>
            <person name="Wulff B.B."/>
            <person name="Steuernagel B."/>
            <person name="Mayer K.F."/>
            <person name="Olsen O.A."/>
        </authorList>
    </citation>
    <scope>NUCLEOTIDE SEQUENCE [LARGE SCALE GENOMIC DNA]</scope>
    <source>
        <strain evidence="11">cv. AL8/78</strain>
    </source>
</reference>
<feature type="region of interest" description="Disordered" evidence="8">
    <location>
        <begin position="350"/>
        <end position="380"/>
    </location>
</feature>
<dbReference type="Pfam" id="PF00078">
    <property type="entry name" value="RVT_1"/>
    <property type="match status" value="1"/>
</dbReference>
<name>A0A452Y0D6_AEGTS</name>
<evidence type="ECO:0000256" key="8">
    <source>
        <dbReference type="SAM" id="MobiDB-lite"/>
    </source>
</evidence>
<keyword evidence="6" id="KW-0378">Hydrolase</keyword>
<dbReference type="Gene3D" id="3.10.10.10">
    <property type="entry name" value="HIV Type 1 Reverse Transcriptase, subunit A, domain 1"/>
    <property type="match status" value="1"/>
</dbReference>
<dbReference type="Proteomes" id="UP000015105">
    <property type="component" value="Chromosome 1D"/>
</dbReference>
<dbReference type="InterPro" id="IPR043128">
    <property type="entry name" value="Rev_trsase/Diguanyl_cyclase"/>
</dbReference>
<reference evidence="10" key="4">
    <citation type="submission" date="2019-03" db="UniProtKB">
        <authorList>
            <consortium name="EnsemblPlants"/>
        </authorList>
    </citation>
    <scope>IDENTIFICATION</scope>
</reference>
<evidence type="ECO:0000313" key="11">
    <source>
        <dbReference type="Proteomes" id="UP000015105"/>
    </source>
</evidence>